<dbReference type="EMBL" id="JAVREV010000002">
    <property type="protein sequence ID" value="MDT0441985.1"/>
    <property type="molecule type" value="Genomic_DNA"/>
</dbReference>
<evidence type="ECO:0000313" key="3">
    <source>
        <dbReference type="EMBL" id="MDT0441985.1"/>
    </source>
</evidence>
<feature type="region of interest" description="Disordered" evidence="1">
    <location>
        <begin position="1"/>
        <end position="101"/>
    </location>
</feature>
<name>A0ABU2RZ45_9ACTN</name>
<feature type="region of interest" description="Disordered" evidence="1">
    <location>
        <begin position="128"/>
        <end position="172"/>
    </location>
</feature>
<comment type="caution">
    <text evidence="3">The sequence shown here is derived from an EMBL/GenBank/DDBJ whole genome shotgun (WGS) entry which is preliminary data.</text>
</comment>
<sequence length="310" mass="32691">MSAGHNGRGTPDEGDDDPFAYLYRPEGGQAQGQPRPAPRQPSYNQVRPVGERTFGGQQGYRQPPAQQPQHRPDAYYAAPETQAGGVPPQGGPPGRRRTDQEPRRNGLLIGAIAVVVAVVLGIGAAILLSGDDDESPGADGGATPTGPEEEDGGGGDDEPTDEPTDEETEPEGLPAAELADVQLGNGAALASDIPGARSADGQYISIQGKPNSSVTWTFDFTGEPGTYRFYTGYATITDGQSMAFSVNGTPRNDPVDMQDYATASDEWDTSWVSTYNLVELNEGQNTVQMTCSGPCDVVIDQLSITENTDQ</sequence>
<proteinExistence type="predicted"/>
<evidence type="ECO:0000313" key="4">
    <source>
        <dbReference type="Proteomes" id="UP001183615"/>
    </source>
</evidence>
<dbReference type="Proteomes" id="UP001183615">
    <property type="component" value="Unassembled WGS sequence"/>
</dbReference>
<accession>A0ABU2RZ45</accession>
<dbReference type="InterPro" id="IPR008979">
    <property type="entry name" value="Galactose-bd-like_sf"/>
</dbReference>
<reference evidence="4" key="1">
    <citation type="submission" date="2023-07" db="EMBL/GenBank/DDBJ databases">
        <title>30 novel species of actinomycetes from the DSMZ collection.</title>
        <authorList>
            <person name="Nouioui I."/>
        </authorList>
    </citation>
    <scope>NUCLEOTIDE SEQUENCE [LARGE SCALE GENOMIC DNA]</scope>
    <source>
        <strain evidence="4">DSM 41886</strain>
    </source>
</reference>
<feature type="compositionally biased region" description="Acidic residues" evidence="1">
    <location>
        <begin position="147"/>
        <end position="170"/>
    </location>
</feature>
<organism evidence="3 4">
    <name type="scientific">Streptomyces johnsoniae</name>
    <dbReference type="NCBI Taxonomy" id="3075532"/>
    <lineage>
        <taxon>Bacteria</taxon>
        <taxon>Bacillati</taxon>
        <taxon>Actinomycetota</taxon>
        <taxon>Actinomycetes</taxon>
        <taxon>Kitasatosporales</taxon>
        <taxon>Streptomycetaceae</taxon>
        <taxon>Streptomyces</taxon>
    </lineage>
</organism>
<dbReference type="RefSeq" id="WP_311616209.1">
    <property type="nucleotide sequence ID" value="NZ_JAVREV010000002.1"/>
</dbReference>
<dbReference type="SUPFAM" id="SSF49785">
    <property type="entry name" value="Galactose-binding domain-like"/>
    <property type="match status" value="1"/>
</dbReference>
<dbReference type="Gene3D" id="2.60.120.260">
    <property type="entry name" value="Galactose-binding domain-like"/>
    <property type="match status" value="1"/>
</dbReference>
<keyword evidence="2" id="KW-0812">Transmembrane</keyword>
<keyword evidence="2" id="KW-1133">Transmembrane helix</keyword>
<feature type="transmembrane region" description="Helical" evidence="2">
    <location>
        <begin position="105"/>
        <end position="128"/>
    </location>
</feature>
<evidence type="ECO:0000256" key="1">
    <source>
        <dbReference type="SAM" id="MobiDB-lite"/>
    </source>
</evidence>
<protein>
    <submittedName>
        <fullName evidence="3">Carbohydrate-binding protein</fullName>
    </submittedName>
</protein>
<keyword evidence="2" id="KW-0472">Membrane</keyword>
<gene>
    <name evidence="3" type="ORF">RM779_05130</name>
</gene>
<evidence type="ECO:0000256" key="2">
    <source>
        <dbReference type="SAM" id="Phobius"/>
    </source>
</evidence>
<keyword evidence="4" id="KW-1185">Reference proteome</keyword>